<evidence type="ECO:0000256" key="1">
    <source>
        <dbReference type="ARBA" id="ARBA00022448"/>
    </source>
</evidence>
<keyword evidence="3 8" id="KW-0520">NAD</keyword>
<feature type="domain" description="Na(+)-translocating NADH-quinone reductase subunit A C-terminal" evidence="10">
    <location>
        <begin position="265"/>
        <end position="315"/>
    </location>
</feature>
<keyword evidence="5 8" id="KW-0406">Ion transport</keyword>
<dbReference type="Pfam" id="PF24836">
    <property type="entry name" value="NQRA_2nd"/>
    <property type="match status" value="1"/>
</dbReference>
<evidence type="ECO:0000259" key="11">
    <source>
        <dbReference type="Pfam" id="PF24836"/>
    </source>
</evidence>
<dbReference type="EC" id="7.2.1.1" evidence="8"/>
<dbReference type="AlphaFoldDB" id="A0A5M8P5Q9"/>
<dbReference type="InterPro" id="IPR056148">
    <property type="entry name" value="NQRA_2nd"/>
</dbReference>
<comment type="function">
    <text evidence="8">NQR complex catalyzes the reduction of ubiquinone-1 to ubiquinol by two successive reactions, coupled with the transport of Na(+) ions from the cytoplasm to the periplasm. NqrA to NqrE are probably involved in the second step, the conversion of ubisemiquinone to ubiquinol.</text>
</comment>
<evidence type="ECO:0000259" key="10">
    <source>
        <dbReference type="Pfam" id="PF11973"/>
    </source>
</evidence>
<feature type="domain" description="NqrA N-terminal barrel-sandwich hybrid" evidence="9">
    <location>
        <begin position="5"/>
        <end position="98"/>
    </location>
</feature>
<evidence type="ECO:0000256" key="3">
    <source>
        <dbReference type="ARBA" id="ARBA00023027"/>
    </source>
</evidence>
<dbReference type="HAMAP" id="MF_00425">
    <property type="entry name" value="NqrA"/>
    <property type="match status" value="1"/>
</dbReference>
<dbReference type="Proteomes" id="UP000324575">
    <property type="component" value="Unassembled WGS sequence"/>
</dbReference>
<keyword evidence="4 8" id="KW-0915">Sodium</keyword>
<proteinExistence type="inferred from homology"/>
<comment type="subunit">
    <text evidence="8">Composed of six subunits; NqrA, NqrB, NqrC, NqrD, NqrE and NqrF.</text>
</comment>
<evidence type="ECO:0000256" key="4">
    <source>
        <dbReference type="ARBA" id="ARBA00023053"/>
    </source>
</evidence>
<protein>
    <recommendedName>
        <fullName evidence="8">Na(+)-translocating NADH-quinone reductase subunit A</fullName>
        <shortName evidence="8">Na(+)-NQR subunit A</shortName>
        <shortName evidence="8">Na(+)-translocating NQR subunit A</shortName>
        <ecNumber evidence="8">7.2.1.1</ecNumber>
    </recommendedName>
    <alternativeName>
        <fullName evidence="8">NQR complex subunit A</fullName>
    </alternativeName>
    <alternativeName>
        <fullName evidence="8">NQR-1 subunit A</fullName>
    </alternativeName>
</protein>
<dbReference type="NCBIfam" id="NF003761">
    <property type="entry name" value="PRK05352.1-4"/>
    <property type="match status" value="1"/>
</dbReference>
<keyword evidence="1 8" id="KW-0813">Transport</keyword>
<dbReference type="InterPro" id="IPR056147">
    <property type="entry name" value="NQRA_N"/>
</dbReference>
<dbReference type="PANTHER" id="PTHR37839">
    <property type="entry name" value="NA(+)-TRANSLOCATING NADH-QUINONE REDUCTASE SUBUNIT A"/>
    <property type="match status" value="1"/>
</dbReference>
<evidence type="ECO:0000256" key="5">
    <source>
        <dbReference type="ARBA" id="ARBA00023065"/>
    </source>
</evidence>
<dbReference type="EMBL" id="SNRX01000001">
    <property type="protein sequence ID" value="KAA6303668.1"/>
    <property type="molecule type" value="Genomic_DNA"/>
</dbReference>
<evidence type="ECO:0000256" key="7">
    <source>
        <dbReference type="ARBA" id="ARBA00023201"/>
    </source>
</evidence>
<keyword evidence="6 8" id="KW-0830">Ubiquinone</keyword>
<name>A0A5M8P5Q9_9BACT</name>
<comment type="catalytic activity">
    <reaction evidence="8">
        <text>a ubiquinone + n Na(+)(in) + NADH + H(+) = a ubiquinol + n Na(+)(out) + NAD(+)</text>
        <dbReference type="Rhea" id="RHEA:47748"/>
        <dbReference type="Rhea" id="RHEA-COMP:9565"/>
        <dbReference type="Rhea" id="RHEA-COMP:9566"/>
        <dbReference type="ChEBI" id="CHEBI:15378"/>
        <dbReference type="ChEBI" id="CHEBI:16389"/>
        <dbReference type="ChEBI" id="CHEBI:17976"/>
        <dbReference type="ChEBI" id="CHEBI:29101"/>
        <dbReference type="ChEBI" id="CHEBI:57540"/>
        <dbReference type="ChEBI" id="CHEBI:57945"/>
        <dbReference type="EC" id="7.2.1.1"/>
    </reaction>
</comment>
<dbReference type="Pfam" id="PF11973">
    <property type="entry name" value="NQRA_SLBB"/>
    <property type="match status" value="1"/>
</dbReference>
<sequence length="456" mass="50447">MAKTIRIKQVLDIPLAGKAQEITKWAATPSFYTLFPDDFHGFIPKVAVKQGDKVLAGTPVLYDKNRTELKVVSPVSGEIAAVNRGEKRKLLSIVIQADSEKAKVDFGKQKVQTLSPETIKTALANSGLLAFIRQRPYDVVASPQDTPRDIFVSGFNTAPLSPNVEYILKGNEADFQTGLDALASITAGDVYLSIHVNCQSPALREANRVKVVAFSGAHPAGNVGVQINHIRPVNKGDVVWTVQPQDVIAIGRFFNHGQVDLTRLVAFTGSEVNEAARAYYPMLPGANIKSLVNCQVTETMDLRYISGNVLTGTQIAADGSLHAFDNQITVIPEGDETHEFAGWIMPRINQFSVSRTYPAFILKMFTKKNYDMDARIKGGKRAMIMSNEWDKVFPMDILPEFLIRAILAQDIDKMENLGIYEVAPEDFALCEFVDTSKMELQKIVRAGLNWLNKEMQ</sequence>
<evidence type="ECO:0000259" key="9">
    <source>
        <dbReference type="Pfam" id="PF05896"/>
    </source>
</evidence>
<keyword evidence="7 8" id="KW-0739">Sodium transport</keyword>
<dbReference type="Pfam" id="PF05896">
    <property type="entry name" value="NQRA_N"/>
    <property type="match status" value="1"/>
</dbReference>
<evidence type="ECO:0000256" key="6">
    <source>
        <dbReference type="ARBA" id="ARBA00023075"/>
    </source>
</evidence>
<gene>
    <name evidence="8" type="primary">nqrA</name>
    <name evidence="12" type="ORF">EZS26_000219</name>
</gene>
<feature type="domain" description="NqrA second alpha/beta" evidence="11">
    <location>
        <begin position="115"/>
        <end position="259"/>
    </location>
</feature>
<evidence type="ECO:0000256" key="2">
    <source>
        <dbReference type="ARBA" id="ARBA00022967"/>
    </source>
</evidence>
<accession>A0A5M8P5Q9</accession>
<dbReference type="GO" id="GO:0006814">
    <property type="term" value="P:sodium ion transport"/>
    <property type="evidence" value="ECO:0007669"/>
    <property type="project" value="UniProtKB-UniRule"/>
</dbReference>
<dbReference type="InterPro" id="IPR008703">
    <property type="entry name" value="NqrA"/>
</dbReference>
<dbReference type="InterPro" id="IPR022615">
    <property type="entry name" value="NqrA_C_domain"/>
</dbReference>
<dbReference type="GO" id="GO:0016655">
    <property type="term" value="F:oxidoreductase activity, acting on NAD(P)H, quinone or similar compound as acceptor"/>
    <property type="evidence" value="ECO:0007669"/>
    <property type="project" value="UniProtKB-UniRule"/>
</dbReference>
<evidence type="ECO:0000256" key="8">
    <source>
        <dbReference type="HAMAP-Rule" id="MF_00425"/>
    </source>
</evidence>
<comment type="caution">
    <text evidence="12">The sequence shown here is derived from an EMBL/GenBank/DDBJ whole genome shotgun (WGS) entry which is preliminary data.</text>
</comment>
<reference evidence="12 13" key="1">
    <citation type="submission" date="2019-03" db="EMBL/GenBank/DDBJ databases">
        <title>Single cell metagenomics reveals metabolic interactions within the superorganism composed of flagellate Streblomastix strix and complex community of Bacteroidetes bacteria on its surface.</title>
        <authorList>
            <person name="Treitli S.C."/>
            <person name="Kolisko M."/>
            <person name="Husnik F."/>
            <person name="Keeling P."/>
            <person name="Hampl V."/>
        </authorList>
    </citation>
    <scope>NUCLEOTIDE SEQUENCE [LARGE SCALE GENOMIC DNA]</scope>
    <source>
        <strain evidence="12">St1</strain>
    </source>
</reference>
<comment type="similarity">
    <text evidence="8">Belongs to the NqrA family.</text>
</comment>
<organism evidence="12 13">
    <name type="scientific">Candidatus Ordinivivax streblomastigis</name>
    <dbReference type="NCBI Taxonomy" id="2540710"/>
    <lineage>
        <taxon>Bacteria</taxon>
        <taxon>Pseudomonadati</taxon>
        <taxon>Bacteroidota</taxon>
        <taxon>Bacteroidia</taxon>
        <taxon>Bacteroidales</taxon>
        <taxon>Candidatus Ordinivivax</taxon>
    </lineage>
</organism>
<evidence type="ECO:0000313" key="13">
    <source>
        <dbReference type="Proteomes" id="UP000324575"/>
    </source>
</evidence>
<dbReference type="PANTHER" id="PTHR37839:SF1">
    <property type="entry name" value="NA(+)-TRANSLOCATING NADH-QUINONE REDUCTASE SUBUNIT A"/>
    <property type="match status" value="1"/>
</dbReference>
<keyword evidence="2 8" id="KW-1278">Translocase</keyword>
<dbReference type="NCBIfam" id="TIGR01936">
    <property type="entry name" value="nqrA"/>
    <property type="match status" value="1"/>
</dbReference>
<evidence type="ECO:0000313" key="12">
    <source>
        <dbReference type="EMBL" id="KAA6303668.1"/>
    </source>
</evidence>